<dbReference type="Proteomes" id="UP000034982">
    <property type="component" value="Unassembled WGS sequence"/>
</dbReference>
<dbReference type="Gene3D" id="2.40.170.20">
    <property type="entry name" value="TonB-dependent receptor, beta-barrel domain"/>
    <property type="match status" value="1"/>
</dbReference>
<protein>
    <submittedName>
        <fullName evidence="18">TonB-denpendent receptor</fullName>
    </submittedName>
</protein>
<keyword evidence="11 14" id="KW-0472">Membrane</keyword>
<feature type="non-terminal residue" evidence="18">
    <location>
        <position position="1"/>
    </location>
</feature>
<evidence type="ECO:0000259" key="17">
    <source>
        <dbReference type="Pfam" id="PF07715"/>
    </source>
</evidence>
<keyword evidence="6 14" id="KW-0812">Transmembrane</keyword>
<dbReference type="PANTHER" id="PTHR32552">
    <property type="entry name" value="FERRICHROME IRON RECEPTOR-RELATED"/>
    <property type="match status" value="1"/>
</dbReference>
<dbReference type="InterPro" id="IPR039426">
    <property type="entry name" value="TonB-dep_rcpt-like"/>
</dbReference>
<reference evidence="18 19" key="1">
    <citation type="submission" date="2013-11" db="EMBL/GenBank/DDBJ databases">
        <title>Single cell genomics of uncultured Tannerella BU063 (oral taxon 286).</title>
        <authorList>
            <person name="Beall C.J."/>
            <person name="Campbell A.G."/>
            <person name="Griffen A.L."/>
            <person name="Podar M."/>
            <person name="Leys E.J."/>
        </authorList>
    </citation>
    <scope>NUCLEOTIDE SEQUENCE [LARGE SCALE GENOMIC DNA]</scope>
    <source>
        <strain evidence="18">Cell 1/3</strain>
    </source>
</reference>
<name>W2CHK9_9BACT</name>
<comment type="caution">
    <text evidence="18">The sequence shown here is derived from an EMBL/GenBank/DDBJ whole genome shotgun (WGS) entry which is preliminary data.</text>
</comment>
<comment type="similarity">
    <text evidence="2 14 15">Belongs to the TonB-dependent receptor family.</text>
</comment>
<dbReference type="Pfam" id="PF00593">
    <property type="entry name" value="TonB_dep_Rec_b-barrel"/>
    <property type="match status" value="1"/>
</dbReference>
<evidence type="ECO:0000256" key="1">
    <source>
        <dbReference type="ARBA" id="ARBA00004571"/>
    </source>
</evidence>
<dbReference type="Pfam" id="PF07715">
    <property type="entry name" value="Plug"/>
    <property type="match status" value="1"/>
</dbReference>
<dbReference type="PATRIC" id="fig|1411022.3.peg.1970"/>
<dbReference type="SUPFAM" id="SSF56935">
    <property type="entry name" value="Porins"/>
    <property type="match status" value="1"/>
</dbReference>
<dbReference type="InterPro" id="IPR012910">
    <property type="entry name" value="Plug_dom"/>
</dbReference>
<keyword evidence="3 14" id="KW-0813">Transport</keyword>
<evidence type="ECO:0000256" key="13">
    <source>
        <dbReference type="ARBA" id="ARBA00023237"/>
    </source>
</evidence>
<evidence type="ECO:0000256" key="9">
    <source>
        <dbReference type="ARBA" id="ARBA00023065"/>
    </source>
</evidence>
<dbReference type="AlphaFoldDB" id="W2CHK9"/>
<dbReference type="GO" id="GO:0015344">
    <property type="term" value="F:siderophore uptake transmembrane transporter activity"/>
    <property type="evidence" value="ECO:0007669"/>
    <property type="project" value="TreeGrafter"/>
</dbReference>
<keyword evidence="7" id="KW-0732">Signal</keyword>
<proteinExistence type="inferred from homology"/>
<dbReference type="PROSITE" id="PS52016">
    <property type="entry name" value="TONB_DEPENDENT_REC_3"/>
    <property type="match status" value="1"/>
</dbReference>
<organism evidence="18 19">
    <name type="scientific">Tannerella sp. oral taxon BU063 isolate Cell 1/3</name>
    <dbReference type="NCBI Taxonomy" id="1411022"/>
    <lineage>
        <taxon>Bacteria</taxon>
        <taxon>Pseudomonadati</taxon>
        <taxon>Bacteroidota</taxon>
        <taxon>Bacteroidia</taxon>
        <taxon>Bacteroidales</taxon>
        <taxon>Tannerellaceae</taxon>
        <taxon>Tannerella</taxon>
    </lineage>
</organism>
<sequence>ALAVLPQLSRIAVVKCRAELVESLMILHAQDGQPKREYTNFQDTTFQLSEISVTAKRPMQVEVMKLGVPAAYLPVTTNTLPSRLLANHGITNIQDAARFLPGVRVQTSYGAFQQISIRGFDHSIIMVDGVRDERSSINNSYPFMDLTSVERIELLKGPASVLYGQSAVGGVLNIVRKAPTAQQHVNARVAYGSYQNLQTTLGFGGRLFGPINYSANFNYQTQDGWRDNAMRRLSGYLALGGKLTEADELDIRIGALRDFYPTEIGLPDVMPADIYRTADDTKAYDRGDMLPGLDKKARYNSESDFMYNRNFNASIMWRHTFGEAARLTDKLSYTYDDIDYFGTEDLAYLTSDQPIYKHYYKSGNRKVYINLDSLRYDFPLRFEHIARTWNNQLELNGRFATGSVKHNYLGGYSLIGLYRNSFSGYDLGQDVYGPGLTGQGSVYNPHSLGWMDTRFSRAFVSRIYMHGFYLQDLLELNEKLKMLLAGRYDLYSYKRVSGVPTIDGRAEFEMPADSLFTRTATSTFSFRTGLVYIPVQPLSLFASVGSYFKPDNTTYSDNTRYFDRNGREFFPNKDSRKIFDPERGIQVEVGARYELDDKLSADFSLFYINRENERQYMADKGDVINGEKLDKYVVGQVGRMDSRGFDLELTYRPIRGLSLTAGYGYTDTRLRKIATNPYLDGENLVGKRYAYSPLHSFYVYADYTIREGVLRGLGFNFDVTYQDEVYRNFSNTSTFPSYWMTDASISYRLPNRVRLRLNVNNVFNTDYYNEALDSQYVPGMPRNFLISAAYSL</sequence>
<evidence type="ECO:0000256" key="7">
    <source>
        <dbReference type="ARBA" id="ARBA00022729"/>
    </source>
</evidence>
<dbReference type="GO" id="GO:0009279">
    <property type="term" value="C:cell outer membrane"/>
    <property type="evidence" value="ECO:0007669"/>
    <property type="project" value="UniProtKB-SubCell"/>
</dbReference>
<keyword evidence="8" id="KW-0408">Iron</keyword>
<evidence type="ECO:0000256" key="10">
    <source>
        <dbReference type="ARBA" id="ARBA00023077"/>
    </source>
</evidence>
<dbReference type="InterPro" id="IPR000531">
    <property type="entry name" value="Beta-barrel_TonB"/>
</dbReference>
<dbReference type="PANTHER" id="PTHR32552:SF68">
    <property type="entry name" value="FERRICHROME OUTER MEMBRANE TRANSPORTER_PHAGE RECEPTOR"/>
    <property type="match status" value="1"/>
</dbReference>
<evidence type="ECO:0000256" key="4">
    <source>
        <dbReference type="ARBA" id="ARBA00022452"/>
    </source>
</evidence>
<feature type="domain" description="TonB-dependent receptor plug" evidence="17">
    <location>
        <begin position="73"/>
        <end position="171"/>
    </location>
</feature>
<accession>W2CHK9</accession>
<evidence type="ECO:0000256" key="8">
    <source>
        <dbReference type="ARBA" id="ARBA00023004"/>
    </source>
</evidence>
<evidence type="ECO:0000256" key="3">
    <source>
        <dbReference type="ARBA" id="ARBA00022448"/>
    </source>
</evidence>
<keyword evidence="4 14" id="KW-1134">Transmembrane beta strand</keyword>
<keyword evidence="13 14" id="KW-0998">Cell outer membrane</keyword>
<evidence type="ECO:0000256" key="12">
    <source>
        <dbReference type="ARBA" id="ARBA00023170"/>
    </source>
</evidence>
<gene>
    <name evidence="18" type="ORF">T230_14745</name>
</gene>
<keyword evidence="9" id="KW-0406">Ion transport</keyword>
<dbReference type="CDD" id="cd01347">
    <property type="entry name" value="ligand_gated_channel"/>
    <property type="match status" value="1"/>
</dbReference>
<dbReference type="InterPro" id="IPR036942">
    <property type="entry name" value="Beta-barrel_TonB_sf"/>
</dbReference>
<feature type="domain" description="TonB-dependent receptor-like beta-barrel" evidence="16">
    <location>
        <begin position="298"/>
        <end position="762"/>
    </location>
</feature>
<dbReference type="EMBL" id="AYYE01001255">
    <property type="protein sequence ID" value="ETK05962.1"/>
    <property type="molecule type" value="Genomic_DNA"/>
</dbReference>
<evidence type="ECO:0000313" key="19">
    <source>
        <dbReference type="Proteomes" id="UP000034982"/>
    </source>
</evidence>
<evidence type="ECO:0000256" key="11">
    <source>
        <dbReference type="ARBA" id="ARBA00023136"/>
    </source>
</evidence>
<keyword evidence="10 15" id="KW-0798">TonB box</keyword>
<evidence type="ECO:0000256" key="6">
    <source>
        <dbReference type="ARBA" id="ARBA00022692"/>
    </source>
</evidence>
<evidence type="ECO:0000256" key="2">
    <source>
        <dbReference type="ARBA" id="ARBA00009810"/>
    </source>
</evidence>
<keyword evidence="5" id="KW-0410">Iron transport</keyword>
<evidence type="ECO:0000256" key="5">
    <source>
        <dbReference type="ARBA" id="ARBA00022496"/>
    </source>
</evidence>
<dbReference type="InterPro" id="IPR010105">
    <property type="entry name" value="TonB_sidphr_rcpt"/>
</dbReference>
<keyword evidence="12 18" id="KW-0675">Receptor</keyword>
<dbReference type="InterPro" id="IPR037066">
    <property type="entry name" value="Plug_dom_sf"/>
</dbReference>
<dbReference type="NCBIfam" id="TIGR01783">
    <property type="entry name" value="TonB-siderophor"/>
    <property type="match status" value="1"/>
</dbReference>
<dbReference type="GO" id="GO:0038023">
    <property type="term" value="F:signaling receptor activity"/>
    <property type="evidence" value="ECO:0007669"/>
    <property type="project" value="InterPro"/>
</dbReference>
<evidence type="ECO:0000256" key="15">
    <source>
        <dbReference type="RuleBase" id="RU003357"/>
    </source>
</evidence>
<evidence type="ECO:0000313" key="18">
    <source>
        <dbReference type="EMBL" id="ETK05962.1"/>
    </source>
</evidence>
<comment type="subcellular location">
    <subcellularLocation>
        <location evidence="1 14">Cell outer membrane</location>
        <topology evidence="1 14">Multi-pass membrane protein</topology>
    </subcellularLocation>
</comment>
<dbReference type="Gene3D" id="2.170.130.10">
    <property type="entry name" value="TonB-dependent receptor, plug domain"/>
    <property type="match status" value="1"/>
</dbReference>
<evidence type="ECO:0000259" key="16">
    <source>
        <dbReference type="Pfam" id="PF00593"/>
    </source>
</evidence>
<dbReference type="GO" id="GO:0015891">
    <property type="term" value="P:siderophore transport"/>
    <property type="evidence" value="ECO:0007669"/>
    <property type="project" value="InterPro"/>
</dbReference>
<evidence type="ECO:0000256" key="14">
    <source>
        <dbReference type="PROSITE-ProRule" id="PRU01360"/>
    </source>
</evidence>